<feature type="domain" description="DUF58" evidence="2">
    <location>
        <begin position="215"/>
        <end position="327"/>
    </location>
</feature>
<dbReference type="PANTHER" id="PTHR34351:SF2">
    <property type="entry name" value="DUF58 DOMAIN-CONTAINING PROTEIN"/>
    <property type="match status" value="1"/>
</dbReference>
<protein>
    <submittedName>
        <fullName evidence="3">DUF58 domain-containing protein</fullName>
    </submittedName>
</protein>
<keyword evidence="1" id="KW-0472">Membrane</keyword>
<feature type="transmembrane region" description="Helical" evidence="1">
    <location>
        <begin position="36"/>
        <end position="53"/>
    </location>
</feature>
<name>A0AA95SCM4_9BACI</name>
<proteinExistence type="predicted"/>
<keyword evidence="1" id="KW-0812">Transmembrane</keyword>
<dbReference type="EMBL" id="CP126114">
    <property type="protein sequence ID" value="WHY87899.1"/>
    <property type="molecule type" value="Genomic_DNA"/>
</dbReference>
<dbReference type="Proteomes" id="UP001178288">
    <property type="component" value="Chromosome"/>
</dbReference>
<keyword evidence="1" id="KW-1133">Transmembrane helix</keyword>
<accession>A0AA95SCM4</accession>
<dbReference type="AlphaFoldDB" id="A0AA95SCM4"/>
<reference evidence="3" key="1">
    <citation type="submission" date="2023-05" db="EMBL/GenBank/DDBJ databases">
        <title>Comparative genomics of Bacillaceae isolates and their secondary metabolite potential.</title>
        <authorList>
            <person name="Song L."/>
            <person name="Nielsen L.J."/>
            <person name="Mohite O."/>
            <person name="Xu X."/>
            <person name="Weber T."/>
            <person name="Kovacs A.T."/>
        </authorList>
    </citation>
    <scope>NUCLEOTIDE SEQUENCE</scope>
    <source>
        <strain evidence="3">XLM17</strain>
    </source>
</reference>
<dbReference type="RefSeq" id="WP_066084807.1">
    <property type="nucleotide sequence ID" value="NZ_CP126114.1"/>
</dbReference>
<dbReference type="InterPro" id="IPR002881">
    <property type="entry name" value="DUF58"/>
</dbReference>
<dbReference type="PANTHER" id="PTHR34351">
    <property type="entry name" value="SLR1927 PROTEIN-RELATED"/>
    <property type="match status" value="1"/>
</dbReference>
<evidence type="ECO:0000313" key="3">
    <source>
        <dbReference type="EMBL" id="WHY87899.1"/>
    </source>
</evidence>
<evidence type="ECO:0000313" key="4">
    <source>
        <dbReference type="Proteomes" id="UP001178288"/>
    </source>
</evidence>
<evidence type="ECO:0000259" key="2">
    <source>
        <dbReference type="Pfam" id="PF01882"/>
    </source>
</evidence>
<feature type="transmembrane region" description="Helical" evidence="1">
    <location>
        <begin position="12"/>
        <end position="30"/>
    </location>
</feature>
<evidence type="ECO:0000256" key="1">
    <source>
        <dbReference type="SAM" id="Phobius"/>
    </source>
</evidence>
<dbReference type="KEGG" id="nnv:QNH39_08715"/>
<sequence length="399" mass="45895">MSWKKYSVEDRKIPGISGFAIILIIVSLYIQSKLVLFLAVFFLIVAFCNQHYLKRAGEKLYFENLNVKNHFFIGDKGEWFLTFRNEGFPILKAELKIYFDYFVSPNEEQQETSLSSMYEMSFPFSLFTNQAKQIKIPFTAKQRGIARIRSIEFRVPSLLGFGETILESKYFVKQQAVVYPLPIPVKGIKEQISVLQGIHVVPVSVYEDLLGPVGTRDYVPSDSFNRIHWKASARKQELQTKVYERIAEKGWNIALNVSDGHSITGNLEKLISSITEFAYYAFHKQIPYSLCINVRTAASTPFLYLPIGEGKEHLQKVLETLASVSTQNTSLPYDYMLSFYSRHLTAQPYFIHAGIKTDDTKRMLLGISKKGAKLFELKIEQEFGLLSEMVIHQERRMLL</sequence>
<organism evidence="3 4">
    <name type="scientific">Neobacillus novalis</name>
    <dbReference type="NCBI Taxonomy" id="220687"/>
    <lineage>
        <taxon>Bacteria</taxon>
        <taxon>Bacillati</taxon>
        <taxon>Bacillota</taxon>
        <taxon>Bacilli</taxon>
        <taxon>Bacillales</taxon>
        <taxon>Bacillaceae</taxon>
        <taxon>Neobacillus</taxon>
    </lineage>
</organism>
<gene>
    <name evidence="3" type="ORF">QNH39_08715</name>
</gene>
<dbReference type="Pfam" id="PF01882">
    <property type="entry name" value="DUF58"/>
    <property type="match status" value="1"/>
</dbReference>
<keyword evidence="4" id="KW-1185">Reference proteome</keyword>